<evidence type="ECO:0000256" key="1">
    <source>
        <dbReference type="SAM" id="MobiDB-lite"/>
    </source>
</evidence>
<feature type="region of interest" description="Disordered" evidence="1">
    <location>
        <begin position="35"/>
        <end position="57"/>
    </location>
</feature>
<reference evidence="2 3" key="1">
    <citation type="submission" date="2020-07" db="EMBL/GenBank/DDBJ databases">
        <title>Sequencing the genomes of 1000 actinobacteria strains.</title>
        <authorList>
            <person name="Klenk H.-P."/>
        </authorList>
    </citation>
    <scope>NUCLEOTIDE SEQUENCE [LARGE SCALE GENOMIC DNA]</scope>
    <source>
        <strain evidence="2 3">DSM 45927</strain>
    </source>
</reference>
<sequence length="57" mass="5756">MADIVFVLVAVAFFALCVGYVRGCERIIGADPADSAARNLSADRSGASGARGEAVAP</sequence>
<evidence type="ECO:0000313" key="2">
    <source>
        <dbReference type="EMBL" id="NYI95955.1"/>
    </source>
</evidence>
<organism evidence="2 3">
    <name type="scientific">Streptomonospora nanhaiensis</name>
    <dbReference type="NCBI Taxonomy" id="1323731"/>
    <lineage>
        <taxon>Bacteria</taxon>
        <taxon>Bacillati</taxon>
        <taxon>Actinomycetota</taxon>
        <taxon>Actinomycetes</taxon>
        <taxon>Streptosporangiales</taxon>
        <taxon>Nocardiopsidaceae</taxon>
        <taxon>Streptomonospora</taxon>
    </lineage>
</organism>
<evidence type="ECO:0000313" key="3">
    <source>
        <dbReference type="Proteomes" id="UP000575985"/>
    </source>
</evidence>
<dbReference type="EMBL" id="JACCFO010000001">
    <property type="protein sequence ID" value="NYI95955.1"/>
    <property type="molecule type" value="Genomic_DNA"/>
</dbReference>
<accession>A0A853BMM1</accession>
<protein>
    <recommendedName>
        <fullName evidence="4">Potassium ABC transporter ATPase</fullName>
    </recommendedName>
</protein>
<comment type="caution">
    <text evidence="2">The sequence shown here is derived from an EMBL/GenBank/DDBJ whole genome shotgun (WGS) entry which is preliminary data.</text>
</comment>
<keyword evidence="3" id="KW-1185">Reference proteome</keyword>
<evidence type="ECO:0008006" key="4">
    <source>
        <dbReference type="Google" id="ProtNLM"/>
    </source>
</evidence>
<gene>
    <name evidence="2" type="ORF">HNR12_002232</name>
</gene>
<dbReference type="RefSeq" id="WP_179767398.1">
    <property type="nucleotide sequence ID" value="NZ_JACCFO010000001.1"/>
</dbReference>
<dbReference type="AlphaFoldDB" id="A0A853BMM1"/>
<proteinExistence type="predicted"/>
<dbReference type="Proteomes" id="UP000575985">
    <property type="component" value="Unassembled WGS sequence"/>
</dbReference>
<name>A0A853BMM1_9ACTN</name>